<feature type="domain" description="Glycosyl transferase family 51" evidence="13">
    <location>
        <begin position="57"/>
        <end position="222"/>
    </location>
</feature>
<dbReference type="RefSeq" id="WP_011366187.1">
    <property type="nucleotide sequence ID" value="NC_007517.1"/>
</dbReference>
<keyword evidence="4" id="KW-0808">Transferase</keyword>
<keyword evidence="2" id="KW-0997">Cell inner membrane</keyword>
<dbReference type="PANTHER" id="PTHR30400:SF0">
    <property type="entry name" value="BIOSYNTHETIC PEPTIDOGLYCAN TRANSGLYCOSYLASE"/>
    <property type="match status" value="1"/>
</dbReference>
<keyword evidence="10" id="KW-0961">Cell wall biogenesis/degradation</keyword>
<evidence type="ECO:0000256" key="4">
    <source>
        <dbReference type="ARBA" id="ARBA00022679"/>
    </source>
</evidence>
<keyword evidence="15" id="KW-1185">Reference proteome</keyword>
<feature type="region of interest" description="Disordered" evidence="11">
    <location>
        <begin position="266"/>
        <end position="320"/>
    </location>
</feature>
<evidence type="ECO:0000313" key="15">
    <source>
        <dbReference type="Proteomes" id="UP000007073"/>
    </source>
</evidence>
<keyword evidence="9 12" id="KW-0472">Membrane</keyword>
<dbReference type="InterPro" id="IPR023346">
    <property type="entry name" value="Lysozyme-like_dom_sf"/>
</dbReference>
<keyword evidence="7" id="KW-0573">Peptidoglycan synthesis</keyword>
<protein>
    <submittedName>
        <fullName evidence="14">Biosynthetic peptidoglycan transglycosylase</fullName>
    </submittedName>
</protein>
<accession>Q39Q59</accession>
<dbReference type="GO" id="GO:0009252">
    <property type="term" value="P:peptidoglycan biosynthetic process"/>
    <property type="evidence" value="ECO:0007669"/>
    <property type="project" value="UniProtKB-KW"/>
</dbReference>
<evidence type="ECO:0000256" key="11">
    <source>
        <dbReference type="SAM" id="MobiDB-lite"/>
    </source>
</evidence>
<evidence type="ECO:0000256" key="9">
    <source>
        <dbReference type="ARBA" id="ARBA00023136"/>
    </source>
</evidence>
<evidence type="ECO:0000256" key="1">
    <source>
        <dbReference type="ARBA" id="ARBA00022475"/>
    </source>
</evidence>
<evidence type="ECO:0000256" key="3">
    <source>
        <dbReference type="ARBA" id="ARBA00022676"/>
    </source>
</evidence>
<dbReference type="GO" id="GO:0016763">
    <property type="term" value="F:pentosyltransferase activity"/>
    <property type="evidence" value="ECO:0007669"/>
    <property type="project" value="InterPro"/>
</dbReference>
<dbReference type="eggNOG" id="COG0744">
    <property type="taxonomic scope" value="Bacteria"/>
</dbReference>
<dbReference type="KEGG" id="gme:Gmet_3403"/>
<sequence>MKKMLYLAIGAVVAYGAYIALSLMFLPSVEELKNRRTNMTIQVKDWHGDYHPFTVGPKNRYWTPSGSIPAEMKWAVILAEDSNFYKHEGIDVKAIKNAIKYDLEKKSFARGASTITQQVAKNLFLSREKTISRKVKEIVLAKRMEEELTKGRIIELYLNVVELGPMVYGIGHGARYYFGKPASALTPRECAFLAAMLPGPRVAYNPYKNLDKVLKRSNMILRLLRNKGVLSAGEYQQALGQEPNIAGLQRKVDQSIEKVEATFQNFTGSAGPQEPVPVPASEGEGTVKEAPAALPPAEPAGTTPAEEGKGGAPPVQEEQK</sequence>
<dbReference type="GO" id="GO:0008360">
    <property type="term" value="P:regulation of cell shape"/>
    <property type="evidence" value="ECO:0007669"/>
    <property type="project" value="UniProtKB-KW"/>
</dbReference>
<evidence type="ECO:0000313" key="14">
    <source>
        <dbReference type="EMBL" id="ABB33615.2"/>
    </source>
</evidence>
<keyword evidence="6" id="KW-0133">Cell shape</keyword>
<reference evidence="14 15" key="2">
    <citation type="journal article" date="2009" name="BMC Microbiol.">
        <title>The genome sequence of Geobacter metallireducens: features of metabolism, physiology and regulation common and dissimilar to Geobacter sulfurreducens.</title>
        <authorList>
            <person name="Aklujkar M."/>
            <person name="Krushkal J."/>
            <person name="DiBartolo G."/>
            <person name="Lapidus A."/>
            <person name="Land M.L."/>
            <person name="Lovley D.R."/>
        </authorList>
    </citation>
    <scope>NUCLEOTIDE SEQUENCE [LARGE SCALE GENOMIC DNA]</scope>
    <source>
        <strain evidence="15">ATCC 53774 / DSM 7210 / GS-15</strain>
    </source>
</reference>
<dbReference type="InterPro" id="IPR036950">
    <property type="entry name" value="PBP_transglycosylase"/>
</dbReference>
<dbReference type="GO" id="GO:0071555">
    <property type="term" value="P:cell wall organization"/>
    <property type="evidence" value="ECO:0007669"/>
    <property type="project" value="UniProtKB-KW"/>
</dbReference>
<evidence type="ECO:0000256" key="6">
    <source>
        <dbReference type="ARBA" id="ARBA00022960"/>
    </source>
</evidence>
<reference evidence="14 15" key="1">
    <citation type="submission" date="2005-10" db="EMBL/GenBank/DDBJ databases">
        <title>Complete sequence of Geobacter metallireducens GS-15.</title>
        <authorList>
            <consortium name="US DOE Joint Genome Institute"/>
            <person name="Copeland A."/>
            <person name="Lucas S."/>
            <person name="Lapidus A."/>
            <person name="Barry K."/>
            <person name="Detter J.C."/>
            <person name="Glavina T."/>
            <person name="Hammon N."/>
            <person name="Israni S."/>
            <person name="Pitluck S."/>
            <person name="Di Bartolo G."/>
            <person name="Chain P."/>
            <person name="Schmutz J."/>
            <person name="Larimer F."/>
            <person name="Land M."/>
            <person name="Kyrpides N."/>
            <person name="Ivanova N."/>
            <person name="Richardson P."/>
        </authorList>
    </citation>
    <scope>NUCLEOTIDE SEQUENCE [LARGE SCALE GENOMIC DNA]</scope>
    <source>
        <strain evidence="15">ATCC 53774 / DSM 7210 / GS-15</strain>
    </source>
</reference>
<gene>
    <name evidence="14" type="ordered locus">Gmet_3403</name>
</gene>
<dbReference type="InterPro" id="IPR001264">
    <property type="entry name" value="Glyco_trans_51"/>
</dbReference>
<dbReference type="AlphaFoldDB" id="Q39Q59"/>
<evidence type="ECO:0000256" key="10">
    <source>
        <dbReference type="ARBA" id="ARBA00023316"/>
    </source>
</evidence>
<dbReference type="STRING" id="269799.Gmet_3403"/>
<keyword evidence="1" id="KW-1003">Cell membrane</keyword>
<dbReference type="Pfam" id="PF00912">
    <property type="entry name" value="Transgly"/>
    <property type="match status" value="1"/>
</dbReference>
<evidence type="ECO:0000256" key="12">
    <source>
        <dbReference type="SAM" id="Phobius"/>
    </source>
</evidence>
<name>Q39Q59_GEOMG</name>
<dbReference type="CAZy" id="GT51">
    <property type="family name" value="Glycosyltransferase Family 51"/>
</dbReference>
<dbReference type="GO" id="GO:0009274">
    <property type="term" value="C:peptidoglycan-based cell wall"/>
    <property type="evidence" value="ECO:0007669"/>
    <property type="project" value="InterPro"/>
</dbReference>
<evidence type="ECO:0000256" key="8">
    <source>
        <dbReference type="ARBA" id="ARBA00022989"/>
    </source>
</evidence>
<evidence type="ECO:0000256" key="2">
    <source>
        <dbReference type="ARBA" id="ARBA00022519"/>
    </source>
</evidence>
<feature type="transmembrane region" description="Helical" evidence="12">
    <location>
        <begin position="6"/>
        <end position="26"/>
    </location>
</feature>
<dbReference type="InterPro" id="IPR011812">
    <property type="entry name" value="Pep_trsgly"/>
</dbReference>
<dbReference type="Gene3D" id="1.10.3810.10">
    <property type="entry name" value="Biosynthetic peptidoglycan transglycosylase-like"/>
    <property type="match status" value="1"/>
</dbReference>
<dbReference type="HOGENOM" id="CLU_006354_1_0_7"/>
<proteinExistence type="predicted"/>
<keyword evidence="5 12" id="KW-0812">Transmembrane</keyword>
<keyword evidence="8 12" id="KW-1133">Transmembrane helix</keyword>
<dbReference type="SUPFAM" id="SSF53955">
    <property type="entry name" value="Lysozyme-like"/>
    <property type="match status" value="1"/>
</dbReference>
<evidence type="ECO:0000256" key="5">
    <source>
        <dbReference type="ARBA" id="ARBA00022692"/>
    </source>
</evidence>
<dbReference type="GO" id="GO:0016020">
    <property type="term" value="C:membrane"/>
    <property type="evidence" value="ECO:0007669"/>
    <property type="project" value="InterPro"/>
</dbReference>
<evidence type="ECO:0000256" key="7">
    <source>
        <dbReference type="ARBA" id="ARBA00022984"/>
    </source>
</evidence>
<dbReference type="PANTHER" id="PTHR30400">
    <property type="entry name" value="MONOFUNCTIONAL BIOSYNTHETIC PEPTIDOGLYCAN TRANSGLYCOSYLASE"/>
    <property type="match status" value="1"/>
</dbReference>
<evidence type="ECO:0000259" key="13">
    <source>
        <dbReference type="Pfam" id="PF00912"/>
    </source>
</evidence>
<keyword evidence="3" id="KW-0328">Glycosyltransferase</keyword>
<organism evidence="14 15">
    <name type="scientific">Geobacter metallireducens (strain ATCC 53774 / DSM 7210 / GS-15)</name>
    <dbReference type="NCBI Taxonomy" id="269799"/>
    <lineage>
        <taxon>Bacteria</taxon>
        <taxon>Pseudomonadati</taxon>
        <taxon>Thermodesulfobacteriota</taxon>
        <taxon>Desulfuromonadia</taxon>
        <taxon>Geobacterales</taxon>
        <taxon>Geobacteraceae</taxon>
        <taxon>Geobacter</taxon>
    </lineage>
</organism>
<dbReference type="EMBL" id="CP000148">
    <property type="protein sequence ID" value="ABB33615.2"/>
    <property type="molecule type" value="Genomic_DNA"/>
</dbReference>
<dbReference type="Proteomes" id="UP000007073">
    <property type="component" value="Chromosome"/>
</dbReference>